<organism evidence="2 3">
    <name type="scientific">Ephemerocybe angulata</name>
    <dbReference type="NCBI Taxonomy" id="980116"/>
    <lineage>
        <taxon>Eukaryota</taxon>
        <taxon>Fungi</taxon>
        <taxon>Dikarya</taxon>
        <taxon>Basidiomycota</taxon>
        <taxon>Agaricomycotina</taxon>
        <taxon>Agaricomycetes</taxon>
        <taxon>Agaricomycetidae</taxon>
        <taxon>Agaricales</taxon>
        <taxon>Agaricineae</taxon>
        <taxon>Psathyrellaceae</taxon>
        <taxon>Ephemerocybe</taxon>
    </lineage>
</organism>
<protein>
    <recommendedName>
        <fullName evidence="1">CHAT domain-containing protein</fullName>
    </recommendedName>
</protein>
<proteinExistence type="predicted"/>
<dbReference type="InterPro" id="IPR011990">
    <property type="entry name" value="TPR-like_helical_dom_sf"/>
</dbReference>
<dbReference type="Pfam" id="PF12770">
    <property type="entry name" value="CHAT"/>
    <property type="match status" value="1"/>
</dbReference>
<sequence>MSSVEGSLLAIFGYDIPTSDTPTLRHPTPRHPDIPTFQFRHFLELTPSGHPDLHFRLSKLGYAFLSRFDQTGEASDSAEAISAHRRAVELTPPGHPECAMNLMSLGNSLNVHCDRTGELSGTAEAISVLQRAVQLIPQGNSDLPVALTNLGNALTTRFDRTGALSDICDAISAGKRAVELTPRGQANLPLMLGNVGRALHSRFKLTGELSDLSETISTHQRAVEIAHHGHFILPLVLNDLGDVFHDRFVVGGARGDLDESISHHKAAARTAFGVPKDKLKAAQRWAQLLVQHHPRSPEILAAFDEALGLVAVTAGLERTVQSRYTQLQGTSGLALEAAAAACALDRADKALEWLEQGRCLVWNQLNSLRTPLDELRSHNSSLAQSIEDISKRLENAGSSRSLSHISVPLTKRISLEEEARNHLALAGQWDSLLKTVRALPGFESFLMPLPCSALLQHLPESGHIVVINVDARRCDAIALSSGQKKPLHIPLPKFSQAKANEYRECLSSQLRSKQLRDRGGKRNVALSDDSLARGIRPAPSRKAAEDPPLSRVLRGLWEEVVKPIIDALGIKSTVPSGKVAPRIWWCPTGPLSFLPLHAAGIYSGSNRESALEYVVSSYTPTITAVIDRVKNRSSIDTRTSGLFLTSQPNAIPTSPIPKTTTEVCSIYAKAANARVRVLKTEGSALAIADCLERMKDFSCIHLACHGSQNAADPLQSRFFFHQGTLELGTILRSNLKYADLAFLSACQTSTGEEKLPDEAVHLAAGMLAAGYRRVVATMWSIGDEPAQKVATDFYDYILTNTAGVAFDGILSAYALHHATQQLRHRLDDSEASLLSWVPFVHFGY</sequence>
<dbReference type="SUPFAM" id="SSF48452">
    <property type="entry name" value="TPR-like"/>
    <property type="match status" value="1"/>
</dbReference>
<dbReference type="Proteomes" id="UP000541558">
    <property type="component" value="Unassembled WGS sequence"/>
</dbReference>
<reference evidence="2 3" key="1">
    <citation type="journal article" date="2020" name="ISME J.">
        <title>Uncovering the hidden diversity of litter-decomposition mechanisms in mushroom-forming fungi.</title>
        <authorList>
            <person name="Floudas D."/>
            <person name="Bentzer J."/>
            <person name="Ahren D."/>
            <person name="Johansson T."/>
            <person name="Persson P."/>
            <person name="Tunlid A."/>
        </authorList>
    </citation>
    <scope>NUCLEOTIDE SEQUENCE [LARGE SCALE GENOMIC DNA]</scope>
    <source>
        <strain evidence="2 3">CBS 175.51</strain>
    </source>
</reference>
<evidence type="ECO:0000259" key="1">
    <source>
        <dbReference type="Pfam" id="PF12770"/>
    </source>
</evidence>
<keyword evidence="3" id="KW-1185">Reference proteome</keyword>
<evidence type="ECO:0000313" key="2">
    <source>
        <dbReference type="EMBL" id="KAF5332220.1"/>
    </source>
</evidence>
<gene>
    <name evidence="2" type="ORF">D9611_007989</name>
</gene>
<comment type="caution">
    <text evidence="2">The sequence shown here is derived from an EMBL/GenBank/DDBJ whole genome shotgun (WGS) entry which is preliminary data.</text>
</comment>
<name>A0A8H5BZB7_9AGAR</name>
<dbReference type="InterPro" id="IPR024983">
    <property type="entry name" value="CHAT_dom"/>
</dbReference>
<accession>A0A8H5BZB7</accession>
<dbReference type="Gene3D" id="1.25.40.10">
    <property type="entry name" value="Tetratricopeptide repeat domain"/>
    <property type="match status" value="1"/>
</dbReference>
<feature type="domain" description="CHAT" evidence="1">
    <location>
        <begin position="551"/>
        <end position="843"/>
    </location>
</feature>
<dbReference type="OrthoDB" id="9991317at2759"/>
<dbReference type="EMBL" id="JAACJK010000111">
    <property type="protein sequence ID" value="KAF5332220.1"/>
    <property type="molecule type" value="Genomic_DNA"/>
</dbReference>
<dbReference type="AlphaFoldDB" id="A0A8H5BZB7"/>
<evidence type="ECO:0000313" key="3">
    <source>
        <dbReference type="Proteomes" id="UP000541558"/>
    </source>
</evidence>